<protein>
    <recommendedName>
        <fullName evidence="4">Autophagy protein</fullName>
    </recommendedName>
</protein>
<dbReference type="Proteomes" id="UP000008866">
    <property type="component" value="Unassembled WGS sequence"/>
</dbReference>
<reference evidence="3" key="1">
    <citation type="journal article" date="2011" name="Genome Biol.">
        <title>Comparative and functional genomics provide insights into the pathogenicity of dermatophytic fungi.</title>
        <authorList>
            <person name="Burmester A."/>
            <person name="Shelest E."/>
            <person name="Gloeckner G."/>
            <person name="Heddergott C."/>
            <person name="Schindler S."/>
            <person name="Staib P."/>
            <person name="Heidel A."/>
            <person name="Felder M."/>
            <person name="Petzold A."/>
            <person name="Szafranski K."/>
            <person name="Feuermann M."/>
            <person name="Pedruzzi I."/>
            <person name="Priebe S."/>
            <person name="Groth M."/>
            <person name="Winkler R."/>
            <person name="Li W."/>
            <person name="Kniemeyer O."/>
            <person name="Schroeckh V."/>
            <person name="Hertweck C."/>
            <person name="Hube B."/>
            <person name="White T.C."/>
            <person name="Platzer M."/>
            <person name="Guthke R."/>
            <person name="Heitman J."/>
            <person name="Woestemeyer J."/>
            <person name="Zipfel P.F."/>
            <person name="Monod M."/>
            <person name="Brakhage A.A."/>
        </authorList>
    </citation>
    <scope>NUCLEOTIDE SEQUENCE [LARGE SCALE GENOMIC DNA]</scope>
    <source>
        <strain evidence="3">ATCC MYA-4681 / CBS 112371</strain>
    </source>
</reference>
<organism evidence="2 3">
    <name type="scientific">Arthroderma benhamiae (strain ATCC MYA-4681 / CBS 112371)</name>
    <name type="common">Trichophyton mentagrophytes</name>
    <dbReference type="NCBI Taxonomy" id="663331"/>
    <lineage>
        <taxon>Eukaryota</taxon>
        <taxon>Fungi</taxon>
        <taxon>Dikarya</taxon>
        <taxon>Ascomycota</taxon>
        <taxon>Pezizomycotina</taxon>
        <taxon>Eurotiomycetes</taxon>
        <taxon>Eurotiomycetidae</taxon>
        <taxon>Onygenales</taxon>
        <taxon>Arthrodermataceae</taxon>
        <taxon>Trichophyton</taxon>
    </lineage>
</organism>
<dbReference type="STRING" id="663331.D4APN9"/>
<evidence type="ECO:0000313" key="3">
    <source>
        <dbReference type="Proteomes" id="UP000008866"/>
    </source>
</evidence>
<feature type="region of interest" description="Disordered" evidence="1">
    <location>
        <begin position="1"/>
        <end position="75"/>
    </location>
</feature>
<dbReference type="OMA" id="GTFSRCF"/>
<dbReference type="RefSeq" id="XP_003015895.1">
    <property type="nucleotide sequence ID" value="XM_003015849.1"/>
</dbReference>
<keyword evidence="3" id="KW-1185">Reference proteome</keyword>
<comment type="caution">
    <text evidence="2">The sequence shown here is derived from an EMBL/GenBank/DDBJ whole genome shotgun (WGS) entry which is preliminary data.</text>
</comment>
<dbReference type="GeneID" id="9526177"/>
<evidence type="ECO:0000256" key="1">
    <source>
        <dbReference type="SAM" id="MobiDB-lite"/>
    </source>
</evidence>
<accession>D4APN9</accession>
<feature type="compositionally biased region" description="Basic and acidic residues" evidence="1">
    <location>
        <begin position="14"/>
        <end position="27"/>
    </location>
</feature>
<proteinExistence type="predicted"/>
<evidence type="ECO:0000313" key="2">
    <source>
        <dbReference type="EMBL" id="EFE35250.1"/>
    </source>
</evidence>
<dbReference type="eggNOG" id="ENOG502SDD8">
    <property type="taxonomic scope" value="Eukaryota"/>
</dbReference>
<evidence type="ECO:0008006" key="4">
    <source>
        <dbReference type="Google" id="ProtNLM"/>
    </source>
</evidence>
<gene>
    <name evidence="2" type="ORF">ARB_06207</name>
</gene>
<dbReference type="EMBL" id="ABSU01000004">
    <property type="protein sequence ID" value="EFE35250.1"/>
    <property type="molecule type" value="Genomic_DNA"/>
</dbReference>
<dbReference type="KEGG" id="abe:ARB_06207"/>
<sequence>MGWFWGNSSSSDADPTKKLDPSLREYLEQESPAKYTPTAAGIAPQQQQKQSPEKVPTESSSLQDRKAEAASPVPSASLFPDGRYAHIWKDYKTLEEIEGPSISPAERVVEQFKQRKDVLNRAALENCSEEHEDLSLCFKRGTFADKIKARLTMCGEQNARFSRCYTMQSKFLQALGYGSSFVWDMEKEERIQMHADKLYHRMLDYERRVAEAKEAGREPPHPKSLFKSEAEIAASEQPGRPDDECLIPGGEGLPAGAKPYKPLKEMTPHERELEVQSLKQQMAQRDVYMKEVAPVLKAEEEAKNKRREKFSSWFGETIGSWLA</sequence>
<dbReference type="AlphaFoldDB" id="D4APN9"/>
<feature type="compositionally biased region" description="Polar residues" evidence="1">
    <location>
        <begin position="1"/>
        <end position="13"/>
    </location>
</feature>
<dbReference type="HOGENOM" id="CLU_059602_0_1_1"/>
<name>D4APN9_ARTBC</name>
<dbReference type="OrthoDB" id="2103031at2759"/>